<reference evidence="2 3" key="1">
    <citation type="journal article" date="2014" name="Agronomy (Basel)">
        <title>A Draft Genome Sequence for Ensete ventricosum, the Drought-Tolerant Tree Against Hunger.</title>
        <authorList>
            <person name="Harrison J."/>
            <person name="Moore K.A."/>
            <person name="Paszkiewicz K."/>
            <person name="Jones T."/>
            <person name="Grant M."/>
            <person name="Ambacheew D."/>
            <person name="Muzemil S."/>
            <person name="Studholme D.J."/>
        </authorList>
    </citation>
    <scope>NUCLEOTIDE SEQUENCE [LARGE SCALE GENOMIC DNA]</scope>
</reference>
<gene>
    <name evidence="2" type="ORF">B296_00026694</name>
</gene>
<proteinExistence type="predicted"/>
<dbReference type="AlphaFoldDB" id="A0A427A007"/>
<sequence>MEENPRKSVRGGVCVLQHPMRQGRGVSYDGYDEGAGVLVCNIEWYHSCRAWLKRPAAFGDEGDSSTPFLDLDQAPPPLDDLDPIEELKAQG</sequence>
<dbReference type="Proteomes" id="UP000287651">
    <property type="component" value="Unassembled WGS sequence"/>
</dbReference>
<evidence type="ECO:0000256" key="1">
    <source>
        <dbReference type="SAM" id="MobiDB-lite"/>
    </source>
</evidence>
<dbReference type="EMBL" id="AMZH03004308">
    <property type="protein sequence ID" value="RRT69548.1"/>
    <property type="molecule type" value="Genomic_DNA"/>
</dbReference>
<feature type="region of interest" description="Disordered" evidence="1">
    <location>
        <begin position="62"/>
        <end position="91"/>
    </location>
</feature>
<protein>
    <submittedName>
        <fullName evidence="2">Uncharacterized protein</fullName>
    </submittedName>
</protein>
<accession>A0A427A007</accession>
<evidence type="ECO:0000313" key="2">
    <source>
        <dbReference type="EMBL" id="RRT69548.1"/>
    </source>
</evidence>
<name>A0A427A007_ENSVE</name>
<comment type="caution">
    <text evidence="2">The sequence shown here is derived from an EMBL/GenBank/DDBJ whole genome shotgun (WGS) entry which is preliminary data.</text>
</comment>
<organism evidence="2 3">
    <name type="scientific">Ensete ventricosum</name>
    <name type="common">Abyssinian banana</name>
    <name type="synonym">Musa ensete</name>
    <dbReference type="NCBI Taxonomy" id="4639"/>
    <lineage>
        <taxon>Eukaryota</taxon>
        <taxon>Viridiplantae</taxon>
        <taxon>Streptophyta</taxon>
        <taxon>Embryophyta</taxon>
        <taxon>Tracheophyta</taxon>
        <taxon>Spermatophyta</taxon>
        <taxon>Magnoliopsida</taxon>
        <taxon>Liliopsida</taxon>
        <taxon>Zingiberales</taxon>
        <taxon>Musaceae</taxon>
        <taxon>Ensete</taxon>
    </lineage>
</organism>
<evidence type="ECO:0000313" key="3">
    <source>
        <dbReference type="Proteomes" id="UP000287651"/>
    </source>
</evidence>